<dbReference type="EMBL" id="WOWK01000021">
    <property type="protein sequence ID" value="KAF0327745.1"/>
    <property type="molecule type" value="Genomic_DNA"/>
</dbReference>
<keyword evidence="2" id="KW-1133">Transmembrane helix</keyword>
<feature type="domain" description="Deoxyribonuclease NucA/NucB" evidence="3">
    <location>
        <begin position="273"/>
        <end position="378"/>
    </location>
</feature>
<evidence type="ECO:0000313" key="5">
    <source>
        <dbReference type="Proteomes" id="UP000434172"/>
    </source>
</evidence>
<comment type="caution">
    <text evidence="4">The sequence shown here is derived from an EMBL/GenBank/DDBJ whole genome shotgun (WGS) entry which is preliminary data.</text>
</comment>
<dbReference type="Proteomes" id="UP000434172">
    <property type="component" value="Unassembled WGS sequence"/>
</dbReference>
<gene>
    <name evidence="4" type="ORF">GQ607_004954</name>
</gene>
<dbReference type="Pfam" id="PF14040">
    <property type="entry name" value="DNase_NucA_NucB"/>
    <property type="match status" value="1"/>
</dbReference>
<reference evidence="4 5" key="1">
    <citation type="submission" date="2019-12" db="EMBL/GenBank/DDBJ databases">
        <title>A genome sequence resource for the geographically widespread anthracnose pathogen Colletotrichum asianum.</title>
        <authorList>
            <person name="Meng Y."/>
        </authorList>
    </citation>
    <scope>NUCLEOTIDE SEQUENCE [LARGE SCALE GENOMIC DNA]</scope>
    <source>
        <strain evidence="4 5">ICMP 18580</strain>
    </source>
</reference>
<dbReference type="InterPro" id="IPR029476">
    <property type="entry name" value="DNase_NucA_NucB"/>
</dbReference>
<organism evidence="4 5">
    <name type="scientific">Colletotrichum asianum</name>
    <dbReference type="NCBI Taxonomy" id="702518"/>
    <lineage>
        <taxon>Eukaryota</taxon>
        <taxon>Fungi</taxon>
        <taxon>Dikarya</taxon>
        <taxon>Ascomycota</taxon>
        <taxon>Pezizomycotina</taxon>
        <taxon>Sordariomycetes</taxon>
        <taxon>Hypocreomycetidae</taxon>
        <taxon>Glomerellales</taxon>
        <taxon>Glomerellaceae</taxon>
        <taxon>Colletotrichum</taxon>
        <taxon>Colletotrichum gloeosporioides species complex</taxon>
    </lineage>
</organism>
<proteinExistence type="predicted"/>
<feature type="region of interest" description="Disordered" evidence="1">
    <location>
        <begin position="196"/>
        <end position="229"/>
    </location>
</feature>
<keyword evidence="2" id="KW-0472">Membrane</keyword>
<evidence type="ECO:0000256" key="2">
    <source>
        <dbReference type="SAM" id="Phobius"/>
    </source>
</evidence>
<keyword evidence="2" id="KW-0812">Transmembrane</keyword>
<evidence type="ECO:0000259" key="3">
    <source>
        <dbReference type="Pfam" id="PF14040"/>
    </source>
</evidence>
<feature type="transmembrane region" description="Helical" evidence="2">
    <location>
        <begin position="535"/>
        <end position="554"/>
    </location>
</feature>
<keyword evidence="5" id="KW-1185">Reference proteome</keyword>
<dbReference type="AlphaFoldDB" id="A0A8H3ZX46"/>
<name>A0A8H3ZX46_9PEZI</name>
<protein>
    <recommendedName>
        <fullName evidence="3">Deoxyribonuclease NucA/NucB domain-containing protein</fullName>
    </recommendedName>
</protein>
<dbReference type="OrthoDB" id="2748312at2759"/>
<evidence type="ECO:0000313" key="4">
    <source>
        <dbReference type="EMBL" id="KAF0327745.1"/>
    </source>
</evidence>
<sequence>MKRTNPFWIFSIFSRAFASDPSLPNSKDTRGLLSERQTDSSVNIHPSLDPVFIEQNSSGQLDARSLFGLFGRQTCENNCGNGCCKSSEKCCPSSCCPDLQGPCCDTGGCCPSYAFCFPSTDKCCSKTSETCGGKLCLVTGSVCCGSGTWGCKSGESCCSDGCCTKCCPGACCPSGTECGNAYGECQVRRTSQRTSTQTSSSSSSSSTAPPSLTTPKIQTPKIPTSTAAGSATSSECKHVSATGIPQPTSSNLPVMEFVYISPIVAPDIPINICLGIRHKLGRSAQEIVLTYAGDGQRCSRQRGRGSGCRGCCKGVTKSSGAEAGRRTECDEFPFKSTVEGGDGAWNRCVTGWENQLQGYYLNSWYRDNNIKPDDQFIVRVSNLDCSTVQPADLQSCQNGGASTLQTRAESLVSGSETAVRRTLDNKTTVVIAPFGDLDGMGYEAKARMSTGRLTQARVMDSDGDEITAMGEDNLNSLYSDDGLSIKWAFDDYVGGVGFIGETQSTSVNLTWDLQSDVSGSSSNSESVASKSPFSLISQLYIAAWFGLLMLFYLAY</sequence>
<accession>A0A8H3ZX46</accession>
<evidence type="ECO:0000256" key="1">
    <source>
        <dbReference type="SAM" id="MobiDB-lite"/>
    </source>
</evidence>